<dbReference type="EMBL" id="QKKF02004629">
    <property type="protein sequence ID" value="RZF47243.1"/>
    <property type="molecule type" value="Genomic_DNA"/>
</dbReference>
<organism evidence="1 2">
    <name type="scientific">Laodelphax striatellus</name>
    <name type="common">Small brown planthopper</name>
    <name type="synonym">Delphax striatella</name>
    <dbReference type="NCBI Taxonomy" id="195883"/>
    <lineage>
        <taxon>Eukaryota</taxon>
        <taxon>Metazoa</taxon>
        <taxon>Ecdysozoa</taxon>
        <taxon>Arthropoda</taxon>
        <taxon>Hexapoda</taxon>
        <taxon>Insecta</taxon>
        <taxon>Pterygota</taxon>
        <taxon>Neoptera</taxon>
        <taxon>Paraneoptera</taxon>
        <taxon>Hemiptera</taxon>
        <taxon>Auchenorrhyncha</taxon>
        <taxon>Fulgoroidea</taxon>
        <taxon>Delphacidae</taxon>
        <taxon>Criomorphinae</taxon>
        <taxon>Laodelphax</taxon>
    </lineage>
</organism>
<gene>
    <name evidence="1" type="ORF">LSTR_LSTR004952</name>
</gene>
<sequence>MEHNKDMETSLIRWELTNIKITSFLKVGFRYCGSAADPDTTSQDGGQIRSLGTPLLRRPCIHPSGCIMVQQISFKTYSDIVIRRFKAL</sequence>
<reference evidence="1 2" key="1">
    <citation type="journal article" date="2017" name="Gigascience">
        <title>Genome sequence of the small brown planthopper, Laodelphax striatellus.</title>
        <authorList>
            <person name="Zhu J."/>
            <person name="Jiang F."/>
            <person name="Wang X."/>
            <person name="Yang P."/>
            <person name="Bao Y."/>
            <person name="Zhao W."/>
            <person name="Wang W."/>
            <person name="Lu H."/>
            <person name="Wang Q."/>
            <person name="Cui N."/>
            <person name="Li J."/>
            <person name="Chen X."/>
            <person name="Luo L."/>
            <person name="Yu J."/>
            <person name="Kang L."/>
            <person name="Cui F."/>
        </authorList>
    </citation>
    <scope>NUCLEOTIDE SEQUENCE [LARGE SCALE GENOMIC DNA]</scope>
    <source>
        <strain evidence="1">Lst14</strain>
    </source>
</reference>
<evidence type="ECO:0000313" key="2">
    <source>
        <dbReference type="Proteomes" id="UP000291343"/>
    </source>
</evidence>
<evidence type="ECO:0000313" key="1">
    <source>
        <dbReference type="EMBL" id="RZF47243.1"/>
    </source>
</evidence>
<protein>
    <submittedName>
        <fullName evidence="1">Uncharacterized protein</fullName>
    </submittedName>
</protein>
<dbReference type="Proteomes" id="UP000291343">
    <property type="component" value="Unassembled WGS sequence"/>
</dbReference>
<accession>A0A482XN06</accession>
<comment type="caution">
    <text evidence="1">The sequence shown here is derived from an EMBL/GenBank/DDBJ whole genome shotgun (WGS) entry which is preliminary data.</text>
</comment>
<dbReference type="InParanoid" id="A0A482XN06"/>
<dbReference type="AlphaFoldDB" id="A0A482XN06"/>
<proteinExistence type="predicted"/>
<name>A0A482XN06_LAOST</name>
<keyword evidence="2" id="KW-1185">Reference proteome</keyword>